<dbReference type="RefSeq" id="WP_088975973.1">
    <property type="nucleotide sequence ID" value="NZ_LT607753.1"/>
</dbReference>
<keyword evidence="1" id="KW-0812">Transmembrane</keyword>
<gene>
    <name evidence="2" type="ORF">GA0070614_2354</name>
</gene>
<dbReference type="EMBL" id="LT607753">
    <property type="protein sequence ID" value="SCG54281.1"/>
    <property type="molecule type" value="Genomic_DNA"/>
</dbReference>
<name>A0A1C5I8R2_9ACTN</name>
<sequence length="129" mass="14136">MTTVNGRPEGTETVTIRNRTPAVRLAVAIPLAIVSVPLLLVYVFNLVWWAPALTGPGPNPCDPAVDGWGACWRPEQRTFWMVAAAVGLPGAFCLTMSLLRLHRARRWWPWPVATAVLLVACAQALNRIP</sequence>
<evidence type="ECO:0000256" key="1">
    <source>
        <dbReference type="SAM" id="Phobius"/>
    </source>
</evidence>
<dbReference type="AlphaFoldDB" id="A0A1C5I8R2"/>
<keyword evidence="1" id="KW-0472">Membrane</keyword>
<protein>
    <submittedName>
        <fullName evidence="2">Uncharacterized protein</fullName>
    </submittedName>
</protein>
<dbReference type="OrthoDB" id="3388079at2"/>
<proteinExistence type="predicted"/>
<feature type="transmembrane region" description="Helical" evidence="1">
    <location>
        <begin position="25"/>
        <end position="50"/>
    </location>
</feature>
<keyword evidence="1" id="KW-1133">Transmembrane helix</keyword>
<accession>A0A1C5I8R2</accession>
<evidence type="ECO:0000313" key="2">
    <source>
        <dbReference type="EMBL" id="SCG54281.1"/>
    </source>
</evidence>
<organism evidence="2 3">
    <name type="scientific">Micromonospora coxensis</name>
    <dbReference type="NCBI Taxonomy" id="356852"/>
    <lineage>
        <taxon>Bacteria</taxon>
        <taxon>Bacillati</taxon>
        <taxon>Actinomycetota</taxon>
        <taxon>Actinomycetes</taxon>
        <taxon>Micromonosporales</taxon>
        <taxon>Micromonosporaceae</taxon>
        <taxon>Micromonospora</taxon>
    </lineage>
</organism>
<reference evidence="3" key="1">
    <citation type="submission" date="2016-06" db="EMBL/GenBank/DDBJ databases">
        <authorList>
            <person name="Varghese N."/>
            <person name="Submissions Spin"/>
        </authorList>
    </citation>
    <scope>NUCLEOTIDE SEQUENCE [LARGE SCALE GENOMIC DNA]</scope>
    <source>
        <strain evidence="3">DSM 45161</strain>
    </source>
</reference>
<dbReference type="Proteomes" id="UP000198215">
    <property type="component" value="Chromosome I"/>
</dbReference>
<feature type="transmembrane region" description="Helical" evidence="1">
    <location>
        <begin position="78"/>
        <end position="100"/>
    </location>
</feature>
<evidence type="ECO:0000313" key="3">
    <source>
        <dbReference type="Proteomes" id="UP000198215"/>
    </source>
</evidence>
<keyword evidence="3" id="KW-1185">Reference proteome</keyword>